<dbReference type="Gene3D" id="2.30.42.10">
    <property type="match status" value="2"/>
</dbReference>
<dbReference type="SMART" id="SM00228">
    <property type="entry name" value="PDZ"/>
    <property type="match status" value="2"/>
</dbReference>
<dbReference type="CDD" id="cd06763">
    <property type="entry name" value="PDZ7_PDZD2-PDZ4_hPro-IL-16-like"/>
    <property type="match status" value="1"/>
</dbReference>
<dbReference type="AlphaFoldDB" id="A0AAN8XTM4"/>
<feature type="region of interest" description="Disordered" evidence="1">
    <location>
        <begin position="71"/>
        <end position="100"/>
    </location>
</feature>
<dbReference type="EMBL" id="JAXCGZ010000746">
    <property type="protein sequence ID" value="KAK7085604.1"/>
    <property type="molecule type" value="Genomic_DNA"/>
</dbReference>
<dbReference type="SUPFAM" id="SSF50156">
    <property type="entry name" value="PDZ domain-like"/>
    <property type="match status" value="2"/>
</dbReference>
<dbReference type="Pfam" id="PF00595">
    <property type="entry name" value="PDZ"/>
    <property type="match status" value="2"/>
</dbReference>
<sequence length="223" mass="24008">MINPTSFMIKTVHKVIPGSLADRDGRIQRGDRVLSINGKNLRGVTHREALNILKSPRPEVVLVLSRSRSVTPQESSLTESDGSFTHRPLINHVTSPRPPKILESPMDSKSLFSEAAAELTPRGPPLTITLMKDGAGLGFSLEGGKDSPLGDRPLTVKKIFSGGAADKGGVLKVGDELVSVNAVDVTGMARIEAWNFLKKLPDGTVSLVLRQKLEESPSSKNEE</sequence>
<keyword evidence="4" id="KW-1185">Reference proteome</keyword>
<evidence type="ECO:0000313" key="3">
    <source>
        <dbReference type="EMBL" id="KAK7085604.1"/>
    </source>
</evidence>
<organism evidence="3 4">
    <name type="scientific">Halocaridina rubra</name>
    <name type="common">Hawaiian red shrimp</name>
    <dbReference type="NCBI Taxonomy" id="373956"/>
    <lineage>
        <taxon>Eukaryota</taxon>
        <taxon>Metazoa</taxon>
        <taxon>Ecdysozoa</taxon>
        <taxon>Arthropoda</taxon>
        <taxon>Crustacea</taxon>
        <taxon>Multicrustacea</taxon>
        <taxon>Malacostraca</taxon>
        <taxon>Eumalacostraca</taxon>
        <taxon>Eucarida</taxon>
        <taxon>Decapoda</taxon>
        <taxon>Pleocyemata</taxon>
        <taxon>Caridea</taxon>
        <taxon>Atyoidea</taxon>
        <taxon>Atyidae</taxon>
        <taxon>Halocaridina</taxon>
    </lineage>
</organism>
<accession>A0AAN8XTM4</accession>
<feature type="compositionally biased region" description="Polar residues" evidence="1">
    <location>
        <begin position="71"/>
        <end position="83"/>
    </location>
</feature>
<dbReference type="PROSITE" id="PS50106">
    <property type="entry name" value="PDZ"/>
    <property type="match status" value="2"/>
</dbReference>
<protein>
    <submittedName>
        <fullName evidence="3">Domain present in PSD-95, Dlg, and ZO-1/2</fullName>
    </submittedName>
</protein>
<dbReference type="PANTHER" id="PTHR11324">
    <property type="entry name" value="IL16-RELATED"/>
    <property type="match status" value="1"/>
</dbReference>
<dbReference type="Proteomes" id="UP001381693">
    <property type="component" value="Unassembled WGS sequence"/>
</dbReference>
<proteinExistence type="predicted"/>
<comment type="caution">
    <text evidence="3">The sequence shown here is derived from an EMBL/GenBank/DDBJ whole genome shotgun (WGS) entry which is preliminary data.</text>
</comment>
<feature type="domain" description="PDZ" evidence="2">
    <location>
        <begin position="127"/>
        <end position="212"/>
    </location>
</feature>
<dbReference type="PANTHER" id="PTHR11324:SF16">
    <property type="entry name" value="PDZ DOMAIN-CONTAINING PROTEIN 2"/>
    <property type="match status" value="1"/>
</dbReference>
<evidence type="ECO:0000313" key="4">
    <source>
        <dbReference type="Proteomes" id="UP001381693"/>
    </source>
</evidence>
<evidence type="ECO:0000256" key="1">
    <source>
        <dbReference type="SAM" id="MobiDB-lite"/>
    </source>
</evidence>
<evidence type="ECO:0000259" key="2">
    <source>
        <dbReference type="PROSITE" id="PS50106"/>
    </source>
</evidence>
<dbReference type="InterPro" id="IPR001478">
    <property type="entry name" value="PDZ"/>
</dbReference>
<gene>
    <name evidence="3" type="primary">IL16</name>
    <name evidence="3" type="ORF">SK128_015304</name>
</gene>
<reference evidence="3 4" key="1">
    <citation type="submission" date="2023-11" db="EMBL/GenBank/DDBJ databases">
        <title>Halocaridina rubra genome assembly.</title>
        <authorList>
            <person name="Smith C."/>
        </authorList>
    </citation>
    <scope>NUCLEOTIDE SEQUENCE [LARGE SCALE GENOMIC DNA]</scope>
    <source>
        <strain evidence="3">EP-1</strain>
        <tissue evidence="3">Whole</tissue>
    </source>
</reference>
<name>A0AAN8XTM4_HALRR</name>
<feature type="domain" description="PDZ" evidence="2">
    <location>
        <begin position="12"/>
        <end position="68"/>
    </location>
</feature>
<dbReference type="InterPro" id="IPR036034">
    <property type="entry name" value="PDZ_sf"/>
</dbReference>